<protein>
    <submittedName>
        <fullName evidence="6">DUF1740-domain-containing protein</fullName>
    </submittedName>
</protein>
<dbReference type="SMART" id="SM00386">
    <property type="entry name" value="HAT"/>
    <property type="match status" value="5"/>
</dbReference>
<feature type="region of interest" description="Disordered" evidence="5">
    <location>
        <begin position="215"/>
        <end position="263"/>
    </location>
</feature>
<comment type="subcellular location">
    <subcellularLocation>
        <location evidence="1">Nucleus</location>
    </subcellularLocation>
</comment>
<dbReference type="GO" id="GO:0071013">
    <property type="term" value="C:catalytic step 2 spliceosome"/>
    <property type="evidence" value="ECO:0007669"/>
    <property type="project" value="TreeGrafter"/>
</dbReference>
<dbReference type="VEuPathDB" id="FungiDB:BD410DRAFT_759970"/>
<feature type="compositionally biased region" description="Basic and acidic residues" evidence="5">
    <location>
        <begin position="36"/>
        <end position="46"/>
    </location>
</feature>
<feature type="compositionally biased region" description="Basic residues" evidence="5">
    <location>
        <begin position="47"/>
        <end position="66"/>
    </location>
</feature>
<feature type="compositionally biased region" description="Low complexity" evidence="5">
    <location>
        <begin position="1"/>
        <end position="18"/>
    </location>
</feature>
<sequence>MTAPSFSSFPPSFGSFPGDSQVRAVSSSGNDNLNDLDIRKSKNKVKDGHKRRSDRPSRKNSRSRSRRERETSPERRKSGTPGSDSAVHNNVGEDGRSGRGVFAFHTDSPGPSVIYYSDRKGDRLNIDFGGLYHGDVPKYNPVGRGKKILGLGQAWTVVFRSGKGVEVAMGGAGSTKQPQLTDRRTFALLTTGKSRRLLTSSTTASKFQEVDGFLPLPTRRNAEGNQTYRSITHNKDGESDSDYSSSNADAAGSSDDSDTTPFDPHLEALRALEQNLSSDPSDVTSWLTLMDHSLSNVPITSKNATQTRAEITLSVLARTIASAPENASNVYIRLKYLKAGEEIWHESKLRAEWEECLRAVNSPDIWMEWLDWRIRSCVGGVDQVVRDAVKALKSSGQGLPLIEAETAQLRIMWRMANFFKQAGFVERSTALFQAQAELSFNVPEPLTSLPFDQQLDNLEEFWESEAPRIGEVGARGWHSREGDGVALNPAQTSGKLTKGAHSSRAADPYIRWATQEADEDKNMSIPLKSTDDFSDDPYATILFSDIRPLLVSLQTTEAKDTFRLIWLSCLGLHIPGFTASLSGHNMDDRWSFKQFSTGSFLSDLFPKSSAPIITADSYTGVMVGREREYRKTFGIVKEWCFDALRPLDGVGLDESGRMWEQFEGDVEFVRRVFEQLKPKTDNVSWNILFLSFEASQSLKSAVKLSRNLLSVHRQSTELWTNHALLERIRGRYDESRKIYQTLLSSQEYTHAELVQVWYDYVELEWLSGNNNKALEIIMTATGQSSTGGNVQLLRAKRTLDENTRNTQQVTWRCRLGWCKMRLVLELLSGTMQGGIHIADEFFLSLNDGSVEHESLSMASLLLLYHHSVTLRNPSPPALLRAQVQKAVEKYPSNTIILGVFLECEKGEGVWGRVRDLLGDNSEGRFKEKSVARRVADVWIAGWQKGKWHSEIERVRNGLEAAVLSTRTGRSAILWKVYIEFETREGQLQKAKRLLYRAIGECPMVKELYLLAFGSLRTAFKASELNAIAETMVERGLRLRSGLEEVVVGWRESDDEGDSEREGELEYESKERRRLMPY</sequence>
<feature type="region of interest" description="Disordered" evidence="5">
    <location>
        <begin position="1"/>
        <end position="100"/>
    </location>
</feature>
<dbReference type="PANTHER" id="PTHR13471">
    <property type="entry name" value="TETRATRICOPEPTIDE-LIKE HELICAL"/>
    <property type="match status" value="1"/>
</dbReference>
<dbReference type="GO" id="GO:0031048">
    <property type="term" value="P:regulatory ncRNA-mediated heterochromatin formation"/>
    <property type="evidence" value="ECO:0007669"/>
    <property type="project" value="TreeGrafter"/>
</dbReference>
<feature type="compositionally biased region" description="Basic and acidic residues" evidence="5">
    <location>
        <begin position="67"/>
        <end position="77"/>
    </location>
</feature>
<feature type="compositionally biased region" description="Basic and acidic residues" evidence="5">
    <location>
        <begin position="1059"/>
        <end position="1070"/>
    </location>
</feature>
<dbReference type="SUPFAM" id="SSF48452">
    <property type="entry name" value="TPR-like"/>
    <property type="match status" value="1"/>
</dbReference>
<keyword evidence="3" id="KW-0677">Repeat</keyword>
<gene>
    <name evidence="6" type="ORF">BD410DRAFT_759970</name>
</gene>
<name>A0A4Y7QMW4_9AGAM</name>
<evidence type="ECO:0000313" key="7">
    <source>
        <dbReference type="Proteomes" id="UP000294933"/>
    </source>
</evidence>
<evidence type="ECO:0000256" key="4">
    <source>
        <dbReference type="ARBA" id="ARBA00023242"/>
    </source>
</evidence>
<dbReference type="Pfam" id="PF08424">
    <property type="entry name" value="NRDE-2"/>
    <property type="match status" value="1"/>
</dbReference>
<reference evidence="6 7" key="1">
    <citation type="submission" date="2018-06" db="EMBL/GenBank/DDBJ databases">
        <title>A transcriptomic atlas of mushroom development highlights an independent origin of complex multicellularity.</title>
        <authorList>
            <consortium name="DOE Joint Genome Institute"/>
            <person name="Krizsan K."/>
            <person name="Almasi E."/>
            <person name="Merenyi Z."/>
            <person name="Sahu N."/>
            <person name="Viragh M."/>
            <person name="Koszo T."/>
            <person name="Mondo S."/>
            <person name="Kiss B."/>
            <person name="Balint B."/>
            <person name="Kues U."/>
            <person name="Barry K."/>
            <person name="Hegedus J.C."/>
            <person name="Henrissat B."/>
            <person name="Johnson J."/>
            <person name="Lipzen A."/>
            <person name="Ohm R."/>
            <person name="Nagy I."/>
            <person name="Pangilinan J."/>
            <person name="Yan J."/>
            <person name="Xiong Y."/>
            <person name="Grigoriev I.V."/>
            <person name="Hibbett D.S."/>
            <person name="Nagy L.G."/>
        </authorList>
    </citation>
    <scope>NUCLEOTIDE SEQUENCE [LARGE SCALE GENOMIC DNA]</scope>
    <source>
        <strain evidence="6 7">SZMC22713</strain>
    </source>
</reference>
<keyword evidence="7" id="KW-1185">Reference proteome</keyword>
<feature type="compositionally biased region" description="Low complexity" evidence="5">
    <location>
        <begin position="242"/>
        <end position="254"/>
    </location>
</feature>
<evidence type="ECO:0000256" key="2">
    <source>
        <dbReference type="ARBA" id="ARBA00009265"/>
    </source>
</evidence>
<dbReference type="GO" id="GO:1902369">
    <property type="term" value="P:negative regulation of RNA catabolic process"/>
    <property type="evidence" value="ECO:0007669"/>
    <property type="project" value="TreeGrafter"/>
</dbReference>
<dbReference type="OrthoDB" id="297219at2759"/>
<dbReference type="STRING" id="50990.A0A4Y7QMW4"/>
<organism evidence="6 7">
    <name type="scientific">Rickenella mellea</name>
    <dbReference type="NCBI Taxonomy" id="50990"/>
    <lineage>
        <taxon>Eukaryota</taxon>
        <taxon>Fungi</taxon>
        <taxon>Dikarya</taxon>
        <taxon>Basidiomycota</taxon>
        <taxon>Agaricomycotina</taxon>
        <taxon>Agaricomycetes</taxon>
        <taxon>Hymenochaetales</taxon>
        <taxon>Rickenellaceae</taxon>
        <taxon>Rickenella</taxon>
    </lineage>
</organism>
<dbReference type="InterPro" id="IPR013633">
    <property type="entry name" value="NRDE-2"/>
</dbReference>
<accession>A0A4Y7QMW4</accession>
<dbReference type="AlphaFoldDB" id="A0A4Y7QMW4"/>
<dbReference type="Proteomes" id="UP000294933">
    <property type="component" value="Unassembled WGS sequence"/>
</dbReference>
<feature type="region of interest" description="Disordered" evidence="5">
    <location>
        <begin position="1051"/>
        <end position="1077"/>
    </location>
</feature>
<evidence type="ECO:0000256" key="1">
    <source>
        <dbReference type="ARBA" id="ARBA00004123"/>
    </source>
</evidence>
<dbReference type="InterPro" id="IPR003107">
    <property type="entry name" value="HAT"/>
</dbReference>
<dbReference type="GO" id="GO:0006396">
    <property type="term" value="P:RNA processing"/>
    <property type="evidence" value="ECO:0007669"/>
    <property type="project" value="InterPro"/>
</dbReference>
<feature type="compositionally biased region" description="Polar residues" evidence="5">
    <location>
        <begin position="23"/>
        <end position="33"/>
    </location>
</feature>
<evidence type="ECO:0000256" key="5">
    <source>
        <dbReference type="SAM" id="MobiDB-lite"/>
    </source>
</evidence>
<dbReference type="Gene3D" id="1.25.40.10">
    <property type="entry name" value="Tetratricopeptide repeat domain"/>
    <property type="match status" value="2"/>
</dbReference>
<dbReference type="EMBL" id="ML170157">
    <property type="protein sequence ID" value="TDL28581.1"/>
    <property type="molecule type" value="Genomic_DNA"/>
</dbReference>
<keyword evidence="4" id="KW-0539">Nucleus</keyword>
<evidence type="ECO:0000256" key="3">
    <source>
        <dbReference type="ARBA" id="ARBA00022737"/>
    </source>
</evidence>
<dbReference type="InterPro" id="IPR011990">
    <property type="entry name" value="TPR-like_helical_dom_sf"/>
</dbReference>
<proteinExistence type="inferred from homology"/>
<dbReference type="PANTHER" id="PTHR13471:SF0">
    <property type="entry name" value="NUCLEAR EXOSOME REGULATOR NRDE2"/>
    <property type="match status" value="1"/>
</dbReference>
<evidence type="ECO:0000313" key="6">
    <source>
        <dbReference type="EMBL" id="TDL28581.1"/>
    </source>
</evidence>
<comment type="similarity">
    <text evidence="2">Belongs to the NRDE2 family.</text>
</comment>